<protein>
    <submittedName>
        <fullName evidence="2">Uncharacterized protein</fullName>
    </submittedName>
</protein>
<dbReference type="AlphaFoldDB" id="A0A8X9A5T6"/>
<dbReference type="Proteomes" id="UP000298416">
    <property type="component" value="Unassembled WGS sequence"/>
</dbReference>
<evidence type="ECO:0000313" key="2">
    <source>
        <dbReference type="EMBL" id="KAG6429493.1"/>
    </source>
</evidence>
<dbReference type="PANTHER" id="PTHR35125:SF2">
    <property type="entry name" value="PROTEIN PATRONUS 2-LIKE"/>
    <property type="match status" value="1"/>
</dbReference>
<dbReference type="InterPro" id="IPR039326">
    <property type="entry name" value="Patronus"/>
</dbReference>
<dbReference type="PANTHER" id="PTHR35125">
    <property type="entry name" value="NEURON NAVIGATOR 1-LIKE-RELATED"/>
    <property type="match status" value="1"/>
</dbReference>
<evidence type="ECO:0000313" key="3">
    <source>
        <dbReference type="Proteomes" id="UP000298416"/>
    </source>
</evidence>
<gene>
    <name evidence="2" type="ORF">SASPL_107544</name>
</gene>
<dbReference type="OrthoDB" id="1902316at2759"/>
<name>A0A8X9A5T6_SALSN</name>
<accession>A0A8X9A5T6</accession>
<comment type="caution">
    <text evidence="2">The sequence shown here is derived from an EMBL/GenBank/DDBJ whole genome shotgun (WGS) entry which is preliminary data.</text>
</comment>
<feature type="compositionally biased region" description="Polar residues" evidence="1">
    <location>
        <begin position="46"/>
        <end position="56"/>
    </location>
</feature>
<organism evidence="2">
    <name type="scientific">Salvia splendens</name>
    <name type="common">Scarlet sage</name>
    <dbReference type="NCBI Taxonomy" id="180675"/>
    <lineage>
        <taxon>Eukaryota</taxon>
        <taxon>Viridiplantae</taxon>
        <taxon>Streptophyta</taxon>
        <taxon>Embryophyta</taxon>
        <taxon>Tracheophyta</taxon>
        <taxon>Spermatophyta</taxon>
        <taxon>Magnoliopsida</taxon>
        <taxon>eudicotyledons</taxon>
        <taxon>Gunneridae</taxon>
        <taxon>Pentapetalae</taxon>
        <taxon>asterids</taxon>
        <taxon>lamiids</taxon>
        <taxon>Lamiales</taxon>
        <taxon>Lamiaceae</taxon>
        <taxon>Nepetoideae</taxon>
        <taxon>Mentheae</taxon>
        <taxon>Salviinae</taxon>
        <taxon>Salvia</taxon>
        <taxon>Salvia subgen. Calosphace</taxon>
        <taxon>core Calosphace</taxon>
    </lineage>
</organism>
<feature type="region of interest" description="Disordered" evidence="1">
    <location>
        <begin position="24"/>
        <end position="63"/>
    </location>
</feature>
<reference evidence="2" key="1">
    <citation type="submission" date="2018-01" db="EMBL/GenBank/DDBJ databases">
        <authorList>
            <person name="Mao J.F."/>
        </authorList>
    </citation>
    <scope>NUCLEOTIDE SEQUENCE</scope>
    <source>
        <strain evidence="2">Huo1</strain>
        <tissue evidence="2">Leaf</tissue>
    </source>
</reference>
<evidence type="ECO:0000256" key="1">
    <source>
        <dbReference type="SAM" id="MobiDB-lite"/>
    </source>
</evidence>
<keyword evidence="3" id="KW-1185">Reference proteome</keyword>
<sequence length="233" mass="25463">MATPAHRLIQDQNLNFLYNGTTPVGKTDVTKADKRGGLGGRRALNDISNSRNPSSFHSKKKDSSINVISIDKDPSTVKGKSSKAAEKGRVAGRKALSDLTNSVKARPKQIPSLGRKLNAVAEEAEEGFLHNHQECIKAQMITVEKDYFLKTVGLANDIAALPSARKAFPLSSKKLEGCVKHPTMEELLELPSCLSPACRSPQSPKAPYTMYGEDDYLTDLMMIETPKLKYSGF</sequence>
<reference evidence="2" key="2">
    <citation type="submission" date="2020-08" db="EMBL/GenBank/DDBJ databases">
        <title>Plant Genome Project.</title>
        <authorList>
            <person name="Zhang R.-G."/>
        </authorList>
    </citation>
    <scope>NUCLEOTIDE SEQUENCE</scope>
    <source>
        <strain evidence="2">Huo1</strain>
        <tissue evidence="2">Leaf</tissue>
    </source>
</reference>
<proteinExistence type="predicted"/>
<dbReference type="GO" id="GO:0007346">
    <property type="term" value="P:regulation of mitotic cell cycle"/>
    <property type="evidence" value="ECO:0007669"/>
    <property type="project" value="InterPro"/>
</dbReference>
<dbReference type="EMBL" id="PNBA02000003">
    <property type="protein sequence ID" value="KAG6429493.1"/>
    <property type="molecule type" value="Genomic_DNA"/>
</dbReference>